<dbReference type="NCBIfam" id="TIGR02532">
    <property type="entry name" value="IV_pilin_GFxxxE"/>
    <property type="match status" value="1"/>
</dbReference>
<dbReference type="PANTHER" id="PTHR30093">
    <property type="entry name" value="GENERAL SECRETION PATHWAY PROTEIN G"/>
    <property type="match status" value="1"/>
</dbReference>
<dbReference type="AlphaFoldDB" id="A0A382BGU5"/>
<dbReference type="InterPro" id="IPR012902">
    <property type="entry name" value="N_methyl_site"/>
</dbReference>
<evidence type="ECO:0008006" key="3">
    <source>
        <dbReference type="Google" id="ProtNLM"/>
    </source>
</evidence>
<evidence type="ECO:0000313" key="2">
    <source>
        <dbReference type="EMBL" id="SVB13045.1"/>
    </source>
</evidence>
<dbReference type="EMBL" id="UINC01029764">
    <property type="protein sequence ID" value="SVB13045.1"/>
    <property type="molecule type" value="Genomic_DNA"/>
</dbReference>
<reference evidence="2" key="1">
    <citation type="submission" date="2018-05" db="EMBL/GenBank/DDBJ databases">
        <authorList>
            <person name="Lanie J.A."/>
            <person name="Ng W.-L."/>
            <person name="Kazmierczak K.M."/>
            <person name="Andrzejewski T.M."/>
            <person name="Davidsen T.M."/>
            <person name="Wayne K.J."/>
            <person name="Tettelin H."/>
            <person name="Glass J.I."/>
            <person name="Rusch D."/>
            <person name="Podicherti R."/>
            <person name="Tsui H.-C.T."/>
            <person name="Winkler M.E."/>
        </authorList>
    </citation>
    <scope>NUCLEOTIDE SEQUENCE</scope>
</reference>
<accession>A0A382BGU5</accession>
<proteinExistence type="predicted"/>
<organism evidence="2">
    <name type="scientific">marine metagenome</name>
    <dbReference type="NCBI Taxonomy" id="408172"/>
    <lineage>
        <taxon>unclassified sequences</taxon>
        <taxon>metagenomes</taxon>
        <taxon>ecological metagenomes</taxon>
    </lineage>
</organism>
<name>A0A382BGU5_9ZZZZ</name>
<feature type="transmembrane region" description="Helical" evidence="1">
    <location>
        <begin position="48"/>
        <end position="70"/>
    </location>
</feature>
<gene>
    <name evidence="2" type="ORF">METZ01_LOCUS165899</name>
</gene>
<protein>
    <recommendedName>
        <fullName evidence="3">Type II secretion system protein GspG C-terminal domain-containing protein</fullName>
    </recommendedName>
</protein>
<dbReference type="PANTHER" id="PTHR30093:SF2">
    <property type="entry name" value="TYPE II SECRETION SYSTEM PROTEIN H"/>
    <property type="match status" value="1"/>
</dbReference>
<keyword evidence="1" id="KW-0812">Transmembrane</keyword>
<dbReference type="SUPFAM" id="SSF54523">
    <property type="entry name" value="Pili subunits"/>
    <property type="match status" value="1"/>
</dbReference>
<dbReference type="Pfam" id="PF07963">
    <property type="entry name" value="N_methyl"/>
    <property type="match status" value="1"/>
</dbReference>
<keyword evidence="1" id="KW-0472">Membrane</keyword>
<dbReference type="Gene3D" id="3.30.700.10">
    <property type="entry name" value="Glycoprotein, Type 4 Pilin"/>
    <property type="match status" value="1"/>
</dbReference>
<sequence>MVFLLDNGEEKADRRCPFNGPTNARNSFAHGNVELPHMKTHRRSAFTLIELLVVIAIIAILAALLLPALAKAKAKGVQTVCLSNLKQWGLVWQYYTDDNEGRFSQGIDVKNMSGWWRGEWVASLEKLWRKQDILLCPSAKLARSNRSPSYTLKPVNKYKNDSWDAVGSWNASYRHGHISTEAIPTRSSYGNNNWLYNAPRDIQGRRKDWHWRTINPSGHDLHNIPMFMDMMWRGGGPHHGGANKFMPGNYNGDWQGAGHEMKHFAFDRHAGGIQGVFMDHSARHVPIKQLWRLKWHRTFDTSRKMTWPRWMSGYAEYQ</sequence>
<keyword evidence="1" id="KW-1133">Transmembrane helix</keyword>
<dbReference type="InterPro" id="IPR045584">
    <property type="entry name" value="Pilin-like"/>
</dbReference>
<evidence type="ECO:0000256" key="1">
    <source>
        <dbReference type="SAM" id="Phobius"/>
    </source>
</evidence>